<sequence length="200" mass="22725">MQTVPVRRSVCCCISFDFRMHSGVLIVISYSEVFSPAHAIEAKDDLLSCCSACMTQTRDDVRCAIRLHSTARFPKFTVAEGKKDEYKIGTLLRERYDSFLGDYHPSLVYGISTNFDRTKNSLQLALSGLYPPSTKLRWNRELAWNPIPINSVPDKFDSLFRLDSCPAYVFFSRFMLCSVNFDFNSSLIIFSFALQVHGGV</sequence>
<dbReference type="Proteomes" id="UP000479190">
    <property type="component" value="Unassembled WGS sequence"/>
</dbReference>
<dbReference type="AlphaFoldDB" id="A0A6H5I476"/>
<dbReference type="Gene3D" id="3.40.50.1240">
    <property type="entry name" value="Phosphoglycerate mutase-like"/>
    <property type="match status" value="1"/>
</dbReference>
<keyword evidence="2" id="KW-1185">Reference proteome</keyword>
<dbReference type="EMBL" id="CADCXV010000639">
    <property type="protein sequence ID" value="CAB0031315.1"/>
    <property type="molecule type" value="Genomic_DNA"/>
</dbReference>
<proteinExistence type="predicted"/>
<evidence type="ECO:0000313" key="2">
    <source>
        <dbReference type="Proteomes" id="UP000479190"/>
    </source>
</evidence>
<dbReference type="SUPFAM" id="SSF53254">
    <property type="entry name" value="Phosphoglycerate mutase-like"/>
    <property type="match status" value="1"/>
</dbReference>
<reference evidence="1 2" key="1">
    <citation type="submission" date="2020-02" db="EMBL/GenBank/DDBJ databases">
        <authorList>
            <person name="Ferguson B K."/>
        </authorList>
    </citation>
    <scope>NUCLEOTIDE SEQUENCE [LARGE SCALE GENOMIC DNA]</scope>
</reference>
<evidence type="ECO:0000313" key="1">
    <source>
        <dbReference type="EMBL" id="CAB0031315.1"/>
    </source>
</evidence>
<dbReference type="GO" id="GO:0016791">
    <property type="term" value="F:phosphatase activity"/>
    <property type="evidence" value="ECO:0007669"/>
    <property type="project" value="UniProtKB-ARBA"/>
</dbReference>
<organism evidence="1 2">
    <name type="scientific">Trichogramma brassicae</name>
    <dbReference type="NCBI Taxonomy" id="86971"/>
    <lineage>
        <taxon>Eukaryota</taxon>
        <taxon>Metazoa</taxon>
        <taxon>Ecdysozoa</taxon>
        <taxon>Arthropoda</taxon>
        <taxon>Hexapoda</taxon>
        <taxon>Insecta</taxon>
        <taxon>Pterygota</taxon>
        <taxon>Neoptera</taxon>
        <taxon>Endopterygota</taxon>
        <taxon>Hymenoptera</taxon>
        <taxon>Apocrita</taxon>
        <taxon>Proctotrupomorpha</taxon>
        <taxon>Chalcidoidea</taxon>
        <taxon>Trichogrammatidae</taxon>
        <taxon>Trichogramma</taxon>
    </lineage>
</organism>
<accession>A0A6H5I476</accession>
<dbReference type="OrthoDB" id="258392at2759"/>
<dbReference type="Pfam" id="PF00328">
    <property type="entry name" value="His_Phos_2"/>
    <property type="match status" value="1"/>
</dbReference>
<protein>
    <submittedName>
        <fullName evidence="1">Uncharacterized protein</fullName>
    </submittedName>
</protein>
<dbReference type="InterPro" id="IPR000560">
    <property type="entry name" value="His_Pase_clade-2"/>
</dbReference>
<gene>
    <name evidence="1" type="ORF">TBRA_LOCUS3292</name>
</gene>
<name>A0A6H5I476_9HYME</name>
<dbReference type="InterPro" id="IPR029033">
    <property type="entry name" value="His_PPase_superfam"/>
</dbReference>